<feature type="transmembrane region" description="Helical" evidence="1">
    <location>
        <begin position="242"/>
        <end position="267"/>
    </location>
</feature>
<keyword evidence="1" id="KW-0812">Transmembrane</keyword>
<feature type="transmembrane region" description="Helical" evidence="1">
    <location>
        <begin position="199"/>
        <end position="221"/>
    </location>
</feature>
<accession>A0A2G9YWW9</accession>
<feature type="transmembrane region" description="Helical" evidence="1">
    <location>
        <begin position="322"/>
        <end position="344"/>
    </location>
</feature>
<dbReference type="Proteomes" id="UP000229976">
    <property type="component" value="Unassembled WGS sequence"/>
</dbReference>
<dbReference type="InterPro" id="IPR025291">
    <property type="entry name" value="DUF4153"/>
</dbReference>
<evidence type="ECO:0000256" key="1">
    <source>
        <dbReference type="SAM" id="Phobius"/>
    </source>
</evidence>
<dbReference type="AlphaFoldDB" id="A0A2G9YWW9"/>
<evidence type="ECO:0000313" key="3">
    <source>
        <dbReference type="Proteomes" id="UP000229976"/>
    </source>
</evidence>
<name>A0A2G9YWW9_9BACT</name>
<comment type="caution">
    <text evidence="2">The sequence shown here is derived from an EMBL/GenBank/DDBJ whole genome shotgun (WGS) entry which is preliminary data.</text>
</comment>
<sequence length="512" mass="58641">MDTQNSQSNTLIKAGLIAGVSLVLGLLFDYFFYGKIPGIAFLLYVVLVIAGLFVIANFFKKQISKDVFWLLVPLIFFSTMVFVRSSDFLTFLNVVASLLLLLVIAEASFGEKVKNFLVGDYIKIFFLPFKFIRPLFQTLSNLFSLRGVNKDQKVLSQVVKGILMAIPVLFVFLLLFSSADLIFQKYVSDLISIDIQPETIFRSILVLIATLIYIGAYTYSFREKENQIAEQQNSKGHSVGHIESSILLGSVNVLFFIFILVQLTYLFGGESNISAQGFTYAEYARRGFFELIAVAIISLLLLLTTEKYVIKKETDHALGFKILSTALVVQVIFIIASAFTRLSLYEEAYGFTTLRLYSRAFIILLVIVFCLLFYKIYKDKKENAFAFRVFISIALFLAVMNFLNPDAFIARRNIERFAITGKLDIYYLSRLSDDAIPDTINVLGISNEDLRKSFARELYWRAQNSDSPYFSKWQSFNISRMRADKILNSKMRELEPYKDYQQQNFDSVERHE</sequence>
<dbReference type="EMBL" id="PCRO01000015">
    <property type="protein sequence ID" value="PIP22961.1"/>
    <property type="molecule type" value="Genomic_DNA"/>
</dbReference>
<feature type="transmembrane region" description="Helical" evidence="1">
    <location>
        <begin position="386"/>
        <end position="403"/>
    </location>
</feature>
<gene>
    <name evidence="2" type="ORF">COX37_01270</name>
</gene>
<feature type="transmembrane region" description="Helical" evidence="1">
    <location>
        <begin position="356"/>
        <end position="374"/>
    </location>
</feature>
<evidence type="ECO:0000313" key="2">
    <source>
        <dbReference type="EMBL" id="PIP22961.1"/>
    </source>
</evidence>
<keyword evidence="1" id="KW-1133">Transmembrane helix</keyword>
<dbReference type="Pfam" id="PF13687">
    <property type="entry name" value="DUF4153"/>
    <property type="match status" value="1"/>
</dbReference>
<feature type="transmembrane region" description="Helical" evidence="1">
    <location>
        <begin position="12"/>
        <end position="33"/>
    </location>
</feature>
<feature type="transmembrane region" description="Helical" evidence="1">
    <location>
        <begin position="66"/>
        <end position="83"/>
    </location>
</feature>
<organism evidence="2 3">
    <name type="scientific">Candidatus Nealsonbacteria bacterium CG23_combo_of_CG06-09_8_20_14_all_39_17</name>
    <dbReference type="NCBI Taxonomy" id="1974722"/>
    <lineage>
        <taxon>Bacteria</taxon>
        <taxon>Candidatus Nealsoniibacteriota</taxon>
    </lineage>
</organism>
<feature type="transmembrane region" description="Helical" evidence="1">
    <location>
        <begin position="158"/>
        <end position="179"/>
    </location>
</feature>
<feature type="transmembrane region" description="Helical" evidence="1">
    <location>
        <begin position="287"/>
        <end position="310"/>
    </location>
</feature>
<keyword evidence="1" id="KW-0472">Membrane</keyword>
<protein>
    <submittedName>
        <fullName evidence="2">Uncharacterized protein</fullName>
    </submittedName>
</protein>
<proteinExistence type="predicted"/>
<feature type="transmembrane region" description="Helical" evidence="1">
    <location>
        <begin position="39"/>
        <end position="59"/>
    </location>
</feature>
<feature type="transmembrane region" description="Helical" evidence="1">
    <location>
        <begin position="89"/>
        <end position="109"/>
    </location>
</feature>
<reference evidence="2 3" key="1">
    <citation type="submission" date="2017-09" db="EMBL/GenBank/DDBJ databases">
        <title>Depth-based differentiation of microbial function through sediment-hosted aquifers and enrichment of novel symbionts in the deep terrestrial subsurface.</title>
        <authorList>
            <person name="Probst A.J."/>
            <person name="Ladd B."/>
            <person name="Jarett J.K."/>
            <person name="Geller-Mcgrath D.E."/>
            <person name="Sieber C.M."/>
            <person name="Emerson J.B."/>
            <person name="Anantharaman K."/>
            <person name="Thomas B.C."/>
            <person name="Malmstrom R."/>
            <person name="Stieglmeier M."/>
            <person name="Klingl A."/>
            <person name="Woyke T."/>
            <person name="Ryan C.M."/>
            <person name="Banfield J.F."/>
        </authorList>
    </citation>
    <scope>NUCLEOTIDE SEQUENCE [LARGE SCALE GENOMIC DNA]</scope>
    <source>
        <strain evidence="2">CG23_combo_of_CG06-09_8_20_14_all_39_17</strain>
    </source>
</reference>